<evidence type="ECO:0000256" key="5">
    <source>
        <dbReference type="ARBA" id="ARBA00023004"/>
    </source>
</evidence>
<dbReference type="Proteomes" id="UP000192934">
    <property type="component" value="Chromosome I"/>
</dbReference>
<dbReference type="Gene3D" id="1.20.1260.10">
    <property type="match status" value="1"/>
</dbReference>
<dbReference type="EMBL" id="LT840185">
    <property type="protein sequence ID" value="SMF74050.1"/>
    <property type="molecule type" value="Genomic_DNA"/>
</dbReference>
<dbReference type="SUPFAM" id="SSF47240">
    <property type="entry name" value="Ferritin-like"/>
    <property type="match status" value="1"/>
</dbReference>
<evidence type="ECO:0000256" key="6">
    <source>
        <dbReference type="ARBA" id="ARBA00023033"/>
    </source>
</evidence>
<dbReference type="GO" id="GO:0006744">
    <property type="term" value="P:ubiquinone biosynthetic process"/>
    <property type="evidence" value="ECO:0007669"/>
    <property type="project" value="UniProtKB-UniRule"/>
</dbReference>
<dbReference type="InterPro" id="IPR009078">
    <property type="entry name" value="Ferritin-like_SF"/>
</dbReference>
<dbReference type="UniPathway" id="UPA00232"/>
<evidence type="ECO:0000256" key="3">
    <source>
        <dbReference type="ARBA" id="ARBA00022723"/>
    </source>
</evidence>
<keyword evidence="10" id="KW-1185">Reference proteome</keyword>
<dbReference type="EC" id="1.14.99.60" evidence="8"/>
<keyword evidence="6 8" id="KW-0503">Monooxygenase</keyword>
<proteinExistence type="inferred from homology"/>
<dbReference type="InterPro" id="IPR012347">
    <property type="entry name" value="Ferritin-like"/>
</dbReference>
<name>A0A1X7GT34_9SPHN</name>
<dbReference type="PANTHER" id="PTHR11237:SF4">
    <property type="entry name" value="5-DEMETHOXYUBIQUINONE HYDROXYLASE, MITOCHONDRIAL"/>
    <property type="match status" value="1"/>
</dbReference>
<keyword evidence="8" id="KW-1003">Cell membrane</keyword>
<evidence type="ECO:0000313" key="10">
    <source>
        <dbReference type="Proteomes" id="UP000192934"/>
    </source>
</evidence>
<gene>
    <name evidence="8" type="primary">coq7</name>
    <name evidence="9" type="ORF">SAMN06295910_2203</name>
</gene>
<dbReference type="CDD" id="cd01042">
    <property type="entry name" value="DMQH"/>
    <property type="match status" value="1"/>
</dbReference>
<dbReference type="GO" id="GO:0046872">
    <property type="term" value="F:metal ion binding"/>
    <property type="evidence" value="ECO:0007669"/>
    <property type="project" value="UniProtKB-KW"/>
</dbReference>
<feature type="binding site" evidence="8">
    <location>
        <position position="60"/>
    </location>
    <ligand>
        <name>Fe cation</name>
        <dbReference type="ChEBI" id="CHEBI:24875"/>
        <label>2</label>
    </ligand>
</feature>
<evidence type="ECO:0000256" key="2">
    <source>
        <dbReference type="ARBA" id="ARBA00022688"/>
    </source>
</evidence>
<evidence type="ECO:0000256" key="8">
    <source>
        <dbReference type="HAMAP-Rule" id="MF_01658"/>
    </source>
</evidence>
<dbReference type="HAMAP" id="MF_01658">
    <property type="entry name" value="COQ7"/>
    <property type="match status" value="1"/>
</dbReference>
<evidence type="ECO:0000256" key="4">
    <source>
        <dbReference type="ARBA" id="ARBA00023002"/>
    </source>
</evidence>
<keyword evidence="5 8" id="KW-0408">Iron</keyword>
<dbReference type="Pfam" id="PF03232">
    <property type="entry name" value="COQ7"/>
    <property type="match status" value="1"/>
</dbReference>
<feature type="binding site" evidence="8">
    <location>
        <position position="60"/>
    </location>
    <ligand>
        <name>Fe cation</name>
        <dbReference type="ChEBI" id="CHEBI:24875"/>
        <label>1</label>
    </ligand>
</feature>
<evidence type="ECO:0000256" key="1">
    <source>
        <dbReference type="ARBA" id="ARBA00004749"/>
    </source>
</evidence>
<keyword evidence="2 8" id="KW-0831">Ubiquinone biosynthesis</keyword>
<sequence length="183" mass="19842">MTPSPAPAWRPGEPRADTASMLRVDQAGEYGATRIYAGQLAVLGDGHPAAREIRRMAAQEEEHLSTFDRMMAERGIRPTALQPIWNVAGYWLGAATALMSPEAAMACTAAVETEIDEHYEEQRRQLGTDDAELSETIAKFQADEQEHREAALAHGAEQAVGYPLLSAAIRAGCRAAIAISKRI</sequence>
<comment type="similarity">
    <text evidence="8">Belongs to the COQ7 family.</text>
</comment>
<reference evidence="10" key="1">
    <citation type="submission" date="2017-04" db="EMBL/GenBank/DDBJ databases">
        <authorList>
            <person name="Varghese N."/>
            <person name="Submissions S."/>
        </authorList>
    </citation>
    <scope>NUCLEOTIDE SEQUENCE [LARGE SCALE GENOMIC DNA]</scope>
    <source>
        <strain evidence="10">Dd16</strain>
    </source>
</reference>
<dbReference type="InterPro" id="IPR011566">
    <property type="entry name" value="Ubq_synth_Coq7"/>
</dbReference>
<evidence type="ECO:0000313" key="9">
    <source>
        <dbReference type="EMBL" id="SMF74050.1"/>
    </source>
</evidence>
<organism evidence="9 10">
    <name type="scientific">Allosphingosinicella indica</name>
    <dbReference type="NCBI Taxonomy" id="941907"/>
    <lineage>
        <taxon>Bacteria</taxon>
        <taxon>Pseudomonadati</taxon>
        <taxon>Pseudomonadota</taxon>
        <taxon>Alphaproteobacteria</taxon>
        <taxon>Sphingomonadales</taxon>
        <taxon>Sphingomonadaceae</taxon>
        <taxon>Allosphingosinicella</taxon>
    </lineage>
</organism>
<evidence type="ECO:0000256" key="7">
    <source>
        <dbReference type="ARBA" id="ARBA00023136"/>
    </source>
</evidence>
<dbReference type="PANTHER" id="PTHR11237">
    <property type="entry name" value="COENZYME Q10 BIOSYNTHESIS PROTEIN 7"/>
    <property type="match status" value="1"/>
</dbReference>
<dbReference type="STRING" id="941907.SAMN06295910_2203"/>
<feature type="binding site" evidence="8">
    <location>
        <position position="29"/>
    </location>
    <ligand>
        <name>Fe cation</name>
        <dbReference type="ChEBI" id="CHEBI:24875"/>
        <label>1</label>
    </ligand>
</feature>
<comment type="function">
    <text evidence="8">Catalyzes the hydroxylation of 2-nonaprenyl-3-methyl-6-methoxy-1,4-benzoquinol during ubiquinone biosynthesis.</text>
</comment>
<keyword evidence="7 8" id="KW-0472">Membrane</keyword>
<feature type="binding site" evidence="8">
    <location>
        <position position="112"/>
    </location>
    <ligand>
        <name>Fe cation</name>
        <dbReference type="ChEBI" id="CHEBI:24875"/>
        <label>2</label>
    </ligand>
</feature>
<keyword evidence="3 8" id="KW-0479">Metal-binding</keyword>
<keyword evidence="4 8" id="KW-0560">Oxidoreductase</keyword>
<comment type="cofactor">
    <cofactor evidence="8">
        <name>Fe cation</name>
        <dbReference type="ChEBI" id="CHEBI:24875"/>
    </cofactor>
    <text evidence="8">Binds 2 iron ions per subunit.</text>
</comment>
<comment type="pathway">
    <text evidence="1 8">Cofactor biosynthesis; ubiquinone biosynthesis.</text>
</comment>
<feature type="binding site" evidence="8">
    <location>
        <position position="63"/>
    </location>
    <ligand>
        <name>Fe cation</name>
        <dbReference type="ChEBI" id="CHEBI:24875"/>
        <label>1</label>
    </ligand>
</feature>
<feature type="binding site" evidence="8">
    <location>
        <position position="147"/>
    </location>
    <ligand>
        <name>Fe cation</name>
        <dbReference type="ChEBI" id="CHEBI:24875"/>
        <label>2</label>
    </ligand>
</feature>
<feature type="binding site" evidence="8">
    <location>
        <position position="144"/>
    </location>
    <ligand>
        <name>Fe cation</name>
        <dbReference type="ChEBI" id="CHEBI:24875"/>
        <label>2</label>
    </ligand>
</feature>
<dbReference type="GO" id="GO:0005886">
    <property type="term" value="C:plasma membrane"/>
    <property type="evidence" value="ECO:0007669"/>
    <property type="project" value="UniProtKB-SubCell"/>
</dbReference>
<feature type="binding site" evidence="8">
    <location>
        <position position="144"/>
    </location>
    <ligand>
        <name>Fe cation</name>
        <dbReference type="ChEBI" id="CHEBI:24875"/>
        <label>1</label>
    </ligand>
</feature>
<comment type="subcellular location">
    <subcellularLocation>
        <location evidence="8">Cell membrane</location>
        <topology evidence="8">Peripheral membrane protein</topology>
    </subcellularLocation>
</comment>
<protein>
    <recommendedName>
        <fullName evidence="8">3-demethoxyubiquinol 3-hydroxylase</fullName>
        <shortName evidence="8">DMQ hydroxylase</shortName>
        <ecNumber evidence="8">1.14.99.60</ecNumber>
    </recommendedName>
    <alternativeName>
        <fullName evidence="8">2-nonaprenyl-3-methyl-6-methoxy-1,4-benzoquinol hydroxylase</fullName>
    </alternativeName>
</protein>
<keyword evidence="9" id="KW-0830">Ubiquinone</keyword>
<dbReference type="GO" id="GO:0008682">
    <property type="term" value="F:3-demethoxyubiquinol 3-hydroxylase activity"/>
    <property type="evidence" value="ECO:0007669"/>
    <property type="project" value="UniProtKB-EC"/>
</dbReference>
<comment type="catalytic activity">
    <reaction evidence="8">
        <text>a 5-methoxy-2-methyl-3-(all-trans-polyprenyl)benzene-1,4-diol + AH2 + O2 = a 3-demethylubiquinol + A + H2O</text>
        <dbReference type="Rhea" id="RHEA:50908"/>
        <dbReference type="Rhea" id="RHEA-COMP:10859"/>
        <dbReference type="Rhea" id="RHEA-COMP:10914"/>
        <dbReference type="ChEBI" id="CHEBI:13193"/>
        <dbReference type="ChEBI" id="CHEBI:15377"/>
        <dbReference type="ChEBI" id="CHEBI:15379"/>
        <dbReference type="ChEBI" id="CHEBI:17499"/>
        <dbReference type="ChEBI" id="CHEBI:84167"/>
        <dbReference type="ChEBI" id="CHEBI:84422"/>
        <dbReference type="EC" id="1.14.99.60"/>
    </reaction>
</comment>
<accession>A0A1X7GT34</accession>
<dbReference type="AlphaFoldDB" id="A0A1X7GT34"/>